<proteinExistence type="predicted"/>
<accession>A0AC34GRP6</accession>
<name>A0AC34GRP6_9BILA</name>
<dbReference type="Proteomes" id="UP000887579">
    <property type="component" value="Unplaced"/>
</dbReference>
<organism evidence="1 2">
    <name type="scientific">Panagrolaimus sp. ES5</name>
    <dbReference type="NCBI Taxonomy" id="591445"/>
    <lineage>
        <taxon>Eukaryota</taxon>
        <taxon>Metazoa</taxon>
        <taxon>Ecdysozoa</taxon>
        <taxon>Nematoda</taxon>
        <taxon>Chromadorea</taxon>
        <taxon>Rhabditida</taxon>
        <taxon>Tylenchina</taxon>
        <taxon>Panagrolaimomorpha</taxon>
        <taxon>Panagrolaimoidea</taxon>
        <taxon>Panagrolaimidae</taxon>
        <taxon>Panagrolaimus</taxon>
    </lineage>
</organism>
<protein>
    <submittedName>
        <fullName evidence="2">G-protein coupled receptors family 2 profile 2 domain-containing protein</fullName>
    </submittedName>
</protein>
<dbReference type="WBParaSite" id="ES5_v2.g7291.t1">
    <property type="protein sequence ID" value="ES5_v2.g7291.t1"/>
    <property type="gene ID" value="ES5_v2.g7291"/>
</dbReference>
<sequence>MWKSLSFFALVKNNSLGIKTGVIEKPASTTTEKKQSNHGFLWSWLASTSDNSAPQSSTPNQPLTFDTADACSSGVYFKNSYSSNAGGVDANGIPSATGSTVWVKRRSDGNPTEPLVCSSGAKTTQAVIGGIGIFIAVIGIFGYFFKSKTIPIISTIASVVFNIFNDKNLPKRLKFFAYCYNATFLLYSLYLLLFAEQQITNTSKGMCTAFAVVGYILYISAVFLSVIMIIITLEALGCWKPMIRKGLYIFTGNQKIYVPFIYSYGIPLLLTAIFAAALTSFFKRNDGYCWIRPDYAFLALWFPIILLLFTIPLYIILIARRWPNASISKRIYSPLTISDDLTDYEASKKKRKAREKAENKKDKKNNEDSIERGGVDDIDGGDEADDGKVVLTNQTLARLIIPQIFLAIPLIAENLALYYAKLTGWHYLFFLTQAFQLIALHGISYIDKISYVRTGWNWIKGKFMKKSPKKTENDEEVAVVEKPKKPPRGQKRQNTLPNDIEDFEPVTLARDSEIQKPRTEMLRMTRRPNEDSEDDGNGNEVITRESELSGEEEEESKTSSISIESLTPKTNKLKDDAIISKDEQRHAGAHDLGDDIASTISLKSYTPEAALETEIPVKVHILRLDSNMLPDVPFIREPVDEWLQDHNEKGLQTQPGGDWHHLDEHGIQLRFSDIPSGSRSSHSSSNHSHEKEELSESDSDGEEKLVEEVVSNPNLASQTYSDDATQIIDSLPDIEQISKDNHIPSSYIPYIGEAVSDDSSLEEEMVKQVLHPNLQPQIHQDDATMIIDSLPPVEEISNFEPDYSEMYHLDKNPVHSLSPSDHIPLDIPFIRESIDTALAQGKTPSYIPLDPRRPSIISVHQDEIVEKVKEAPSSGLPPDKGILPESQQLPTYEINMDDLYTFDRHGLHYLSPSEGELPVDCPFIRNPVEEDLQRSRAPSYIPRLFGHQHDETTEILVYQKQMEEIELSQNIHQHHHHHDETEKHVHHHHHGEHESLKMEPTKMVVHEQQSIGKGSDLSGYPEVIRNILGHHHHHHQHDETTEILVYQKQMEEIELPKQNFSPQIFYSQHSIGATSEASTSIYQTPPETPLANLSPLHYRMPSDNVSMATQYYQTPPETPFQAYQMSHQHPLSTHDIHHHHHHRRGSSGSESEFPFFKFKTLRNEDLVGPENVIHSDSTSLAEED</sequence>
<evidence type="ECO:0000313" key="2">
    <source>
        <dbReference type="WBParaSite" id="ES5_v2.g7291.t1"/>
    </source>
</evidence>
<evidence type="ECO:0000313" key="1">
    <source>
        <dbReference type="Proteomes" id="UP000887579"/>
    </source>
</evidence>
<reference evidence="2" key="1">
    <citation type="submission" date="2022-11" db="UniProtKB">
        <authorList>
            <consortium name="WormBaseParasite"/>
        </authorList>
    </citation>
    <scope>IDENTIFICATION</scope>
</reference>